<dbReference type="Proteomes" id="UP000321367">
    <property type="component" value="Unassembled WGS sequence"/>
</dbReference>
<organism evidence="2 3">
    <name type="scientific">Gillisia hiemivivida</name>
    <dbReference type="NCBI Taxonomy" id="291190"/>
    <lineage>
        <taxon>Bacteria</taxon>
        <taxon>Pseudomonadati</taxon>
        <taxon>Bacteroidota</taxon>
        <taxon>Flavobacteriia</taxon>
        <taxon>Flavobacteriales</taxon>
        <taxon>Flavobacteriaceae</taxon>
        <taxon>Gillisia</taxon>
    </lineage>
</organism>
<dbReference type="SUPFAM" id="SSF53448">
    <property type="entry name" value="Nucleotide-diphospho-sugar transferases"/>
    <property type="match status" value="1"/>
</dbReference>
<reference evidence="2 3" key="1">
    <citation type="submission" date="2019-08" db="EMBL/GenBank/DDBJ databases">
        <title>Genome sequence of Gillisia hiemivivida IC154 (type strain).</title>
        <authorList>
            <person name="Bowman J.P."/>
        </authorList>
    </citation>
    <scope>NUCLEOTIDE SEQUENCE [LARGE SCALE GENOMIC DNA]</scope>
    <source>
        <strain evidence="2 3">IC154</strain>
    </source>
</reference>
<gene>
    <name evidence="2" type="ORF">ES724_08155</name>
</gene>
<sequence length="313" mass="36355">MPLVSIVLATYNRDHLIGEMLDSVLNQTYENWECIIIDDGSTDNTKEILRSYLLKDPRFNYYERTKNHKKGLPGCRNQGLELAKGECIIFFDDDDIVHPENLKICIEVLSDKDLYFCRYDKEPFRGEWKSDALKGDSGFKSKFVDINDLEKIVIGKLPFASCTVLWKKECFEGQRFNENLMYAEEWECYSRILSSGFKGISIDKVLYYNRKHPNSNTGEFYINDPVRRASNLTAIHLVIDNLFRKGLLTPNLVQYFIKTGFFIKEISVIEAVLKRSNAGILKKTKYLLGYKIYPVLKPLFKLKGKLISRSNFN</sequence>
<dbReference type="CDD" id="cd00761">
    <property type="entry name" value="Glyco_tranf_GTA_type"/>
    <property type="match status" value="1"/>
</dbReference>
<dbReference type="RefSeq" id="WP_146931961.1">
    <property type="nucleotide sequence ID" value="NZ_CBCSHZ010000006.1"/>
</dbReference>
<evidence type="ECO:0000259" key="1">
    <source>
        <dbReference type="Pfam" id="PF00535"/>
    </source>
</evidence>
<name>A0A5C6ZYB1_9FLAO</name>
<protein>
    <submittedName>
        <fullName evidence="2">Glycosyltransferase family 2 protein</fullName>
    </submittedName>
</protein>
<comment type="caution">
    <text evidence="2">The sequence shown here is derived from an EMBL/GenBank/DDBJ whole genome shotgun (WGS) entry which is preliminary data.</text>
</comment>
<dbReference type="PANTHER" id="PTHR43685">
    <property type="entry name" value="GLYCOSYLTRANSFERASE"/>
    <property type="match status" value="1"/>
</dbReference>
<dbReference type="InterPro" id="IPR029044">
    <property type="entry name" value="Nucleotide-diphossugar_trans"/>
</dbReference>
<dbReference type="GO" id="GO:0016740">
    <property type="term" value="F:transferase activity"/>
    <property type="evidence" value="ECO:0007669"/>
    <property type="project" value="UniProtKB-KW"/>
</dbReference>
<proteinExistence type="predicted"/>
<dbReference type="EMBL" id="VORY01000007">
    <property type="protein sequence ID" value="TXD93889.1"/>
    <property type="molecule type" value="Genomic_DNA"/>
</dbReference>
<evidence type="ECO:0000313" key="2">
    <source>
        <dbReference type="EMBL" id="TXD93889.1"/>
    </source>
</evidence>
<dbReference type="Pfam" id="PF00535">
    <property type="entry name" value="Glycos_transf_2"/>
    <property type="match status" value="1"/>
</dbReference>
<dbReference type="InterPro" id="IPR001173">
    <property type="entry name" value="Glyco_trans_2-like"/>
</dbReference>
<dbReference type="AlphaFoldDB" id="A0A5C6ZYB1"/>
<keyword evidence="2" id="KW-0808">Transferase</keyword>
<dbReference type="Gene3D" id="3.90.550.10">
    <property type="entry name" value="Spore Coat Polysaccharide Biosynthesis Protein SpsA, Chain A"/>
    <property type="match status" value="1"/>
</dbReference>
<feature type="domain" description="Glycosyltransferase 2-like" evidence="1">
    <location>
        <begin position="5"/>
        <end position="127"/>
    </location>
</feature>
<dbReference type="OrthoDB" id="597270at2"/>
<dbReference type="InterPro" id="IPR050834">
    <property type="entry name" value="Glycosyltransf_2"/>
</dbReference>
<accession>A0A5C6ZYB1</accession>
<evidence type="ECO:0000313" key="3">
    <source>
        <dbReference type="Proteomes" id="UP000321367"/>
    </source>
</evidence>
<keyword evidence="3" id="KW-1185">Reference proteome</keyword>
<dbReference type="PANTHER" id="PTHR43685:SF2">
    <property type="entry name" value="GLYCOSYLTRANSFERASE 2-LIKE DOMAIN-CONTAINING PROTEIN"/>
    <property type="match status" value="1"/>
</dbReference>